<dbReference type="Pfam" id="PF06629">
    <property type="entry name" value="MipA"/>
    <property type="match status" value="1"/>
</dbReference>
<keyword evidence="5" id="KW-0998">Cell outer membrane</keyword>
<evidence type="ECO:0000256" key="4">
    <source>
        <dbReference type="ARBA" id="ARBA00023136"/>
    </source>
</evidence>
<evidence type="ECO:0000256" key="2">
    <source>
        <dbReference type="ARBA" id="ARBA00005722"/>
    </source>
</evidence>
<keyword evidence="4" id="KW-0472">Membrane</keyword>
<dbReference type="InterPro" id="IPR010583">
    <property type="entry name" value="MipA"/>
</dbReference>
<dbReference type="EMBL" id="JACNEP010000004">
    <property type="protein sequence ID" value="MBC3765625.1"/>
    <property type="molecule type" value="Genomic_DNA"/>
</dbReference>
<evidence type="ECO:0000256" key="3">
    <source>
        <dbReference type="ARBA" id="ARBA00022729"/>
    </source>
</evidence>
<comment type="caution">
    <text evidence="7">The sequence shown here is derived from an EMBL/GenBank/DDBJ whole genome shotgun (WGS) entry which is preliminary data.</text>
</comment>
<evidence type="ECO:0000256" key="6">
    <source>
        <dbReference type="SAM" id="SignalP"/>
    </source>
</evidence>
<proteinExistence type="inferred from homology"/>
<dbReference type="RefSeq" id="WP_186506092.1">
    <property type="nucleotide sequence ID" value="NZ_JACNEP010000004.1"/>
</dbReference>
<feature type="signal peptide" evidence="6">
    <location>
        <begin position="1"/>
        <end position="23"/>
    </location>
</feature>
<gene>
    <name evidence="7" type="ORF">H8B19_07035</name>
</gene>
<reference evidence="7" key="2">
    <citation type="submission" date="2020-08" db="EMBL/GenBank/DDBJ databases">
        <authorList>
            <person name="Lai Q."/>
        </authorList>
    </citation>
    <scope>NUCLEOTIDE SEQUENCE</scope>
    <source>
        <strain evidence="7">S27-2</strain>
    </source>
</reference>
<dbReference type="Proteomes" id="UP000601768">
    <property type="component" value="Unassembled WGS sequence"/>
</dbReference>
<evidence type="ECO:0000313" key="8">
    <source>
        <dbReference type="Proteomes" id="UP000601768"/>
    </source>
</evidence>
<evidence type="ECO:0000256" key="5">
    <source>
        <dbReference type="ARBA" id="ARBA00023237"/>
    </source>
</evidence>
<dbReference type="GO" id="GO:0009279">
    <property type="term" value="C:cell outer membrane"/>
    <property type="evidence" value="ECO:0007669"/>
    <property type="project" value="UniProtKB-SubCell"/>
</dbReference>
<reference evidence="7" key="1">
    <citation type="journal article" date="2018" name="Int. J. Syst. Evol. Microbiol.">
        <title>Neptunicella marina gen. nov., sp. nov., isolated from surface seawater.</title>
        <authorList>
            <person name="Liu X."/>
            <person name="Lai Q."/>
            <person name="Du Y."/>
            <person name="Zhang X."/>
            <person name="Liu Z."/>
            <person name="Sun F."/>
            <person name="Shao Z."/>
        </authorList>
    </citation>
    <scope>NUCLEOTIDE SEQUENCE</scope>
    <source>
        <strain evidence="7">S27-2</strain>
    </source>
</reference>
<dbReference type="AlphaFoldDB" id="A0A8J6IPV2"/>
<comment type="similarity">
    <text evidence="2">Belongs to the MipA/OmpV family.</text>
</comment>
<dbReference type="PANTHER" id="PTHR38776:SF1">
    <property type="entry name" value="MLTA-INTERACTING PROTEIN-RELATED"/>
    <property type="match status" value="1"/>
</dbReference>
<comment type="subcellular location">
    <subcellularLocation>
        <location evidence="1">Cell outer membrane</location>
    </subcellularLocation>
</comment>
<accession>A0A8J6IPV2</accession>
<sequence>MFISKPKLILSLACLFCSQLSVAEEWHMQVGGGVLNATRPYTQMDDITSFVPYFSAQYGNWNFGAGNGVVSYNFNQMPFDLSVGIGYRDETYDSDEIYQTDLSDAAVFTGYEDGEGDVVANITLGWNHFSFTAEQDISDHSGGLTLDASYMPVLYRGDKGAQFAIGAGIKWQNSNYTDYLYGIHGDNIAAQYGRNEYSAGSATNPYLAARFIYPVSKQLNLIAMAKLESLDDSIENSPLVDDNKSRSVALLLSYNWF</sequence>
<evidence type="ECO:0000313" key="7">
    <source>
        <dbReference type="EMBL" id="MBC3765625.1"/>
    </source>
</evidence>
<evidence type="ECO:0000256" key="1">
    <source>
        <dbReference type="ARBA" id="ARBA00004442"/>
    </source>
</evidence>
<dbReference type="PANTHER" id="PTHR38776">
    <property type="entry name" value="MLTA-INTERACTING PROTEIN-RELATED"/>
    <property type="match status" value="1"/>
</dbReference>
<feature type="chain" id="PRO_5035225052" evidence="6">
    <location>
        <begin position="24"/>
        <end position="257"/>
    </location>
</feature>
<keyword evidence="3 6" id="KW-0732">Signal</keyword>
<protein>
    <submittedName>
        <fullName evidence="7">MipA/OmpV family protein</fullName>
    </submittedName>
</protein>
<keyword evidence="8" id="KW-1185">Reference proteome</keyword>
<organism evidence="7 8">
    <name type="scientific">Neptunicella marina</name>
    <dbReference type="NCBI Taxonomy" id="2125989"/>
    <lineage>
        <taxon>Bacteria</taxon>
        <taxon>Pseudomonadati</taxon>
        <taxon>Pseudomonadota</taxon>
        <taxon>Gammaproteobacteria</taxon>
        <taxon>Alteromonadales</taxon>
        <taxon>Alteromonadaceae</taxon>
        <taxon>Neptunicella</taxon>
    </lineage>
</organism>
<name>A0A8J6IPV2_9ALTE</name>